<dbReference type="GO" id="GO:0050178">
    <property type="term" value="F:phenylpyruvate tautomerase activity"/>
    <property type="evidence" value="ECO:0007669"/>
    <property type="project" value="TreeGrafter"/>
</dbReference>
<sequence>MPFVHFVTNLPADRLGPTFNQIFNQVLADAIPEKPYELFAINTVANATLTFGGSSEPAAVVHIKAYGIYTPEKNVEYSKAICTFLADVGIPGERVLIDFSDLPASHCGFNFTTAQKLIDEGKI</sequence>
<dbReference type="PANTHER" id="PTHR11954:SF37">
    <property type="entry name" value="MIF-LIKE PROTEIN MIF-2"/>
    <property type="match status" value="1"/>
</dbReference>
<dbReference type="Proteomes" id="UP000492821">
    <property type="component" value="Unassembled WGS sequence"/>
</dbReference>
<dbReference type="Gene3D" id="3.30.429.10">
    <property type="entry name" value="Macrophage Migration Inhibitory Factor"/>
    <property type="match status" value="1"/>
</dbReference>
<accession>A0A7E4V2C6</accession>
<dbReference type="GO" id="GO:0005615">
    <property type="term" value="C:extracellular space"/>
    <property type="evidence" value="ECO:0007669"/>
    <property type="project" value="TreeGrafter"/>
</dbReference>
<dbReference type="PANTHER" id="PTHR11954">
    <property type="entry name" value="D-DOPACHROME DECARBOXYLASE"/>
    <property type="match status" value="1"/>
</dbReference>
<protein>
    <submittedName>
        <fullName evidence="3">Macrophage migration inhibitory factor</fullName>
    </submittedName>
</protein>
<evidence type="ECO:0000313" key="3">
    <source>
        <dbReference type="WBParaSite" id="Pan_g15378.t1"/>
    </source>
</evidence>
<comment type="similarity">
    <text evidence="1">Belongs to the MIF family.</text>
</comment>
<dbReference type="WBParaSite" id="Pan_g15378.t1">
    <property type="protein sequence ID" value="Pan_g15378.t1"/>
    <property type="gene ID" value="Pan_g15378"/>
</dbReference>
<dbReference type="Pfam" id="PF01187">
    <property type="entry name" value="MIF"/>
    <property type="match status" value="1"/>
</dbReference>
<evidence type="ECO:0000313" key="2">
    <source>
        <dbReference type="Proteomes" id="UP000492821"/>
    </source>
</evidence>
<keyword evidence="2" id="KW-1185">Reference proteome</keyword>
<dbReference type="AlphaFoldDB" id="A0A7E4V2C6"/>
<evidence type="ECO:0000256" key="1">
    <source>
        <dbReference type="ARBA" id="ARBA00005851"/>
    </source>
</evidence>
<dbReference type="SUPFAM" id="SSF55331">
    <property type="entry name" value="Tautomerase/MIF"/>
    <property type="match status" value="1"/>
</dbReference>
<organism evidence="2 3">
    <name type="scientific">Panagrellus redivivus</name>
    <name type="common">Microworm</name>
    <dbReference type="NCBI Taxonomy" id="6233"/>
    <lineage>
        <taxon>Eukaryota</taxon>
        <taxon>Metazoa</taxon>
        <taxon>Ecdysozoa</taxon>
        <taxon>Nematoda</taxon>
        <taxon>Chromadorea</taxon>
        <taxon>Rhabditida</taxon>
        <taxon>Tylenchina</taxon>
        <taxon>Panagrolaimomorpha</taxon>
        <taxon>Panagrolaimoidea</taxon>
        <taxon>Panagrolaimidae</taxon>
        <taxon>Panagrellus</taxon>
    </lineage>
</organism>
<dbReference type="InterPro" id="IPR014347">
    <property type="entry name" value="Tautomerase/MIF_sf"/>
</dbReference>
<reference evidence="3" key="2">
    <citation type="submission" date="2020-10" db="UniProtKB">
        <authorList>
            <consortium name="WormBaseParasite"/>
        </authorList>
    </citation>
    <scope>IDENTIFICATION</scope>
</reference>
<name>A0A7E4V2C6_PANRE</name>
<dbReference type="GO" id="GO:0005125">
    <property type="term" value="F:cytokine activity"/>
    <property type="evidence" value="ECO:0007669"/>
    <property type="project" value="TreeGrafter"/>
</dbReference>
<reference evidence="2" key="1">
    <citation type="journal article" date="2013" name="Genetics">
        <title>The draft genome and transcriptome of Panagrellus redivivus are shaped by the harsh demands of a free-living lifestyle.</title>
        <authorList>
            <person name="Srinivasan J."/>
            <person name="Dillman A.R."/>
            <person name="Macchietto M.G."/>
            <person name="Heikkinen L."/>
            <person name="Lakso M."/>
            <person name="Fracchia K.M."/>
            <person name="Antoshechkin I."/>
            <person name="Mortazavi A."/>
            <person name="Wong G."/>
            <person name="Sternberg P.W."/>
        </authorList>
    </citation>
    <scope>NUCLEOTIDE SEQUENCE [LARGE SCALE GENOMIC DNA]</scope>
    <source>
        <strain evidence="2">MT8872</strain>
    </source>
</reference>
<dbReference type="InterPro" id="IPR001398">
    <property type="entry name" value="Macrophage_inhib_fac"/>
</dbReference>
<proteinExistence type="inferred from homology"/>